<gene>
    <name evidence="13" type="ORF">NQ318_015635</name>
</gene>
<evidence type="ECO:0000256" key="3">
    <source>
        <dbReference type="ARBA" id="ARBA00022701"/>
    </source>
</evidence>
<keyword evidence="4" id="KW-0547">Nucleotide-binding</keyword>
<dbReference type="AlphaFoldDB" id="A0AAV8XE17"/>
<dbReference type="GO" id="GO:0005524">
    <property type="term" value="F:ATP binding"/>
    <property type="evidence" value="ECO:0007669"/>
    <property type="project" value="UniProtKB-KW"/>
</dbReference>
<keyword evidence="6" id="KW-0243">Dynein</keyword>
<evidence type="ECO:0000256" key="10">
    <source>
        <dbReference type="SAM" id="Coils"/>
    </source>
</evidence>
<dbReference type="GO" id="GO:0030286">
    <property type="term" value="C:dynein complex"/>
    <property type="evidence" value="ECO:0007669"/>
    <property type="project" value="UniProtKB-KW"/>
</dbReference>
<dbReference type="GO" id="GO:0007018">
    <property type="term" value="P:microtubule-based movement"/>
    <property type="evidence" value="ECO:0007669"/>
    <property type="project" value="InterPro"/>
</dbReference>
<proteinExistence type="predicted"/>
<accession>A0AAV8XE17</accession>
<name>A0AAV8XE17_9CUCU</name>
<keyword evidence="7 10" id="KW-0175">Coiled coil</keyword>
<keyword evidence="9" id="KW-0206">Cytoskeleton</keyword>
<evidence type="ECO:0000313" key="14">
    <source>
        <dbReference type="Proteomes" id="UP001162162"/>
    </source>
</evidence>
<dbReference type="InterPro" id="IPR035706">
    <property type="entry name" value="AAA_9"/>
</dbReference>
<feature type="coiled-coil region" evidence="10">
    <location>
        <begin position="138"/>
        <end position="227"/>
    </location>
</feature>
<dbReference type="Gene3D" id="3.40.50.300">
    <property type="entry name" value="P-loop containing nucleotide triphosphate hydrolases"/>
    <property type="match status" value="1"/>
</dbReference>
<dbReference type="InterPro" id="IPR027417">
    <property type="entry name" value="P-loop_NTPase"/>
</dbReference>
<evidence type="ECO:0000256" key="6">
    <source>
        <dbReference type="ARBA" id="ARBA00023017"/>
    </source>
</evidence>
<evidence type="ECO:0000259" key="11">
    <source>
        <dbReference type="Pfam" id="PF12777"/>
    </source>
</evidence>
<dbReference type="InterPro" id="IPR024743">
    <property type="entry name" value="Dynein_HC_stalk"/>
</dbReference>
<dbReference type="PANTHER" id="PTHR22878">
    <property type="entry name" value="DYNEIN HEAVY CHAIN 6, AXONEMAL-LIKE-RELATED"/>
    <property type="match status" value="1"/>
</dbReference>
<organism evidence="13 14">
    <name type="scientific">Aromia moschata</name>
    <dbReference type="NCBI Taxonomy" id="1265417"/>
    <lineage>
        <taxon>Eukaryota</taxon>
        <taxon>Metazoa</taxon>
        <taxon>Ecdysozoa</taxon>
        <taxon>Arthropoda</taxon>
        <taxon>Hexapoda</taxon>
        <taxon>Insecta</taxon>
        <taxon>Pterygota</taxon>
        <taxon>Neoptera</taxon>
        <taxon>Endopterygota</taxon>
        <taxon>Coleoptera</taxon>
        <taxon>Polyphaga</taxon>
        <taxon>Cucujiformia</taxon>
        <taxon>Chrysomeloidea</taxon>
        <taxon>Cerambycidae</taxon>
        <taxon>Cerambycinae</taxon>
        <taxon>Callichromatini</taxon>
        <taxon>Aromia</taxon>
    </lineage>
</organism>
<keyword evidence="14" id="KW-1185">Reference proteome</keyword>
<evidence type="ECO:0000256" key="1">
    <source>
        <dbReference type="ARBA" id="ARBA00004245"/>
    </source>
</evidence>
<keyword evidence="5" id="KW-0067">ATP-binding</keyword>
<evidence type="ECO:0000256" key="8">
    <source>
        <dbReference type="ARBA" id="ARBA00023175"/>
    </source>
</evidence>
<reference evidence="13" key="1">
    <citation type="journal article" date="2023" name="Insect Mol. Biol.">
        <title>Genome sequencing provides insights into the evolution of gene families encoding plant cell wall-degrading enzymes in longhorned beetles.</title>
        <authorList>
            <person name="Shin N.R."/>
            <person name="Okamura Y."/>
            <person name="Kirsch R."/>
            <person name="Pauchet Y."/>
        </authorList>
    </citation>
    <scope>NUCLEOTIDE SEQUENCE</scope>
    <source>
        <strain evidence="13">AMC_N1</strain>
    </source>
</reference>
<dbReference type="EMBL" id="JAPWTK010000698">
    <property type="protein sequence ID" value="KAJ8936971.1"/>
    <property type="molecule type" value="Genomic_DNA"/>
</dbReference>
<dbReference type="Proteomes" id="UP001162162">
    <property type="component" value="Unassembled WGS sequence"/>
</dbReference>
<keyword evidence="8" id="KW-0505">Motor protein</keyword>
<dbReference type="GO" id="GO:0005874">
    <property type="term" value="C:microtubule"/>
    <property type="evidence" value="ECO:0007669"/>
    <property type="project" value="UniProtKB-KW"/>
</dbReference>
<dbReference type="Pfam" id="PF12781">
    <property type="entry name" value="AAA_9"/>
    <property type="match status" value="1"/>
</dbReference>
<comment type="subcellular location">
    <subcellularLocation>
        <location evidence="1">Cytoplasm</location>
        <location evidence="1">Cytoskeleton</location>
    </subcellularLocation>
</comment>
<evidence type="ECO:0000256" key="2">
    <source>
        <dbReference type="ARBA" id="ARBA00022490"/>
    </source>
</evidence>
<keyword evidence="2" id="KW-0963">Cytoplasm</keyword>
<dbReference type="GO" id="GO:0045505">
    <property type="term" value="F:dynein intermediate chain binding"/>
    <property type="evidence" value="ECO:0007669"/>
    <property type="project" value="InterPro"/>
</dbReference>
<comment type="caution">
    <text evidence="13">The sequence shown here is derived from an EMBL/GenBank/DDBJ whole genome shotgun (WGS) entry which is preliminary data.</text>
</comment>
<dbReference type="Pfam" id="PF12777">
    <property type="entry name" value="MT"/>
    <property type="match status" value="1"/>
</dbReference>
<evidence type="ECO:0000256" key="4">
    <source>
        <dbReference type="ARBA" id="ARBA00022741"/>
    </source>
</evidence>
<dbReference type="FunFam" id="1.20.920.20:FF:000001">
    <property type="entry name" value="dynein heavy chain 2, axonemal"/>
    <property type="match status" value="1"/>
</dbReference>
<protein>
    <submittedName>
        <fullName evidence="13">Uncharacterized protein</fullName>
    </submittedName>
</protein>
<evidence type="ECO:0000256" key="9">
    <source>
        <dbReference type="ARBA" id="ARBA00023212"/>
    </source>
</evidence>
<dbReference type="GO" id="GO:0051959">
    <property type="term" value="F:dynein light intermediate chain binding"/>
    <property type="evidence" value="ECO:0007669"/>
    <property type="project" value="InterPro"/>
</dbReference>
<dbReference type="InterPro" id="IPR026983">
    <property type="entry name" value="DHC"/>
</dbReference>
<keyword evidence="3" id="KW-0493">Microtubule</keyword>
<sequence>MAEVAQADLDEAMPALDEALRALDSLSKKDISEMKSYGTPPQKVKMVMEAVNILKGIDPSWDSAKRLLGEMNFLRDLKEFDKNHISEKTLKKIATYTTNDEFVPDKVGIVSFAAKSLCQWVIAIEKYAKVWKIVGPKKAKLDEALESLREKQAMLAEAQAKLAELNMMLQKLQKEYEEKLEQKEELNKKVKKAALLKLKLERAATLVDCLSGERQRWEDTVAELDQNFEMLPGDCLLATAFVSYVGPFVTSYREQLMTLWKTEATNLEIPFSPEFNVISFLSDPTTVREWNIQGLPADSFSTENGIIVTYGSRWPLLIDPQCQAQKWIKAMEAKNNLEVIDFGMSNYMRIVERAVQHGTPVLLQNILETIDPSLNPILGKAIVKQGGNESYKTR</sequence>
<dbReference type="Gene3D" id="1.20.920.20">
    <property type="match status" value="1"/>
</dbReference>
<feature type="domain" description="Dynein heavy chain coiled coil stalk" evidence="11">
    <location>
        <begin position="6"/>
        <end position="258"/>
    </location>
</feature>
<dbReference type="PANTHER" id="PTHR22878:SF68">
    <property type="entry name" value="DYNEIN HEAVY CHAIN 6, AXONEMAL-LIKE"/>
    <property type="match status" value="1"/>
</dbReference>
<evidence type="ECO:0000259" key="12">
    <source>
        <dbReference type="Pfam" id="PF12781"/>
    </source>
</evidence>
<evidence type="ECO:0000256" key="5">
    <source>
        <dbReference type="ARBA" id="ARBA00022840"/>
    </source>
</evidence>
<evidence type="ECO:0000256" key="7">
    <source>
        <dbReference type="ARBA" id="ARBA00023054"/>
    </source>
</evidence>
<feature type="domain" description="Dynein heavy chain ATP-binding dynein motor region" evidence="12">
    <location>
        <begin position="288"/>
        <end position="388"/>
    </location>
</feature>
<evidence type="ECO:0000313" key="13">
    <source>
        <dbReference type="EMBL" id="KAJ8936971.1"/>
    </source>
</evidence>